<dbReference type="InterPro" id="IPR033714">
    <property type="entry name" value="tRNA_bind_bactPheRS"/>
</dbReference>
<dbReference type="Gene3D" id="2.40.50.140">
    <property type="entry name" value="Nucleic acid-binding proteins"/>
    <property type="match status" value="1"/>
</dbReference>
<sequence>MVIASYNPNVWGDILVTVVHADAKQQKVEKRGKIICIKNADDGTILGFNFLDASKMVKGLAGQGQVILNGEQLMALNSILMKAGFEYKLIADEAPKFVVGFVEELSKHPNSDHLHITKTRVDNGELLQIVCGAPNIAQGQLVVVAKNGAFMPDGQVIWPGELRGVKSDGMICSARELNLPNAPAKKGILVLDPDKYTTGLEFNLRN</sequence>
<dbReference type="GO" id="GO:0000049">
    <property type="term" value="F:tRNA binding"/>
    <property type="evidence" value="ECO:0007669"/>
    <property type="project" value="UniProtKB-UniRule"/>
</dbReference>
<evidence type="ECO:0000256" key="1">
    <source>
        <dbReference type="ARBA" id="ARBA00022555"/>
    </source>
</evidence>
<dbReference type="Gene3D" id="3.30.1940.10">
    <property type="entry name" value="YtpR-like"/>
    <property type="match status" value="1"/>
</dbReference>
<dbReference type="EMBL" id="AZEF01000006">
    <property type="protein sequence ID" value="KRL03191.1"/>
    <property type="molecule type" value="Genomic_DNA"/>
</dbReference>
<gene>
    <name evidence="5" type="ORF">FC81_GL000193</name>
</gene>
<comment type="caution">
    <text evidence="5">The sequence shown here is derived from an EMBL/GenBank/DDBJ whole genome shotgun (WGS) entry which is preliminary data.</text>
</comment>
<dbReference type="RefSeq" id="WP_057742103.1">
    <property type="nucleotide sequence ID" value="NZ_AZEF01000006.1"/>
</dbReference>
<keyword evidence="6" id="KW-1185">Reference proteome</keyword>
<evidence type="ECO:0000313" key="6">
    <source>
        <dbReference type="Proteomes" id="UP000051621"/>
    </source>
</evidence>
<dbReference type="AlphaFoldDB" id="A0A0R1M503"/>
<keyword evidence="1 3" id="KW-0820">tRNA-binding</keyword>
<dbReference type="InterPro" id="IPR037154">
    <property type="entry name" value="YtpR-like_sf"/>
</dbReference>
<dbReference type="Proteomes" id="UP000051621">
    <property type="component" value="Unassembled WGS sequence"/>
</dbReference>
<evidence type="ECO:0000256" key="3">
    <source>
        <dbReference type="PROSITE-ProRule" id="PRU00209"/>
    </source>
</evidence>
<dbReference type="STRING" id="1423731.FC81_GL000193"/>
<organism evidence="5 6">
    <name type="scientific">Liquorilactobacillus capillatus DSM 19910</name>
    <dbReference type="NCBI Taxonomy" id="1423731"/>
    <lineage>
        <taxon>Bacteria</taxon>
        <taxon>Bacillati</taxon>
        <taxon>Bacillota</taxon>
        <taxon>Bacilli</taxon>
        <taxon>Lactobacillales</taxon>
        <taxon>Lactobacillaceae</taxon>
        <taxon>Liquorilactobacillus</taxon>
    </lineage>
</organism>
<dbReference type="Pfam" id="PF01588">
    <property type="entry name" value="tRNA_bind"/>
    <property type="match status" value="1"/>
</dbReference>
<reference evidence="5 6" key="1">
    <citation type="journal article" date="2015" name="Genome Announc.">
        <title>Expanding the biotechnology potential of lactobacilli through comparative genomics of 213 strains and associated genera.</title>
        <authorList>
            <person name="Sun Z."/>
            <person name="Harris H.M."/>
            <person name="McCann A."/>
            <person name="Guo C."/>
            <person name="Argimon S."/>
            <person name="Zhang W."/>
            <person name="Yang X."/>
            <person name="Jeffery I.B."/>
            <person name="Cooney J.C."/>
            <person name="Kagawa T.F."/>
            <person name="Liu W."/>
            <person name="Song Y."/>
            <person name="Salvetti E."/>
            <person name="Wrobel A."/>
            <person name="Rasinkangas P."/>
            <person name="Parkhill J."/>
            <person name="Rea M.C."/>
            <person name="O'Sullivan O."/>
            <person name="Ritari J."/>
            <person name="Douillard F.P."/>
            <person name="Paul Ross R."/>
            <person name="Yang R."/>
            <person name="Briner A.E."/>
            <person name="Felis G.E."/>
            <person name="de Vos W.M."/>
            <person name="Barrangou R."/>
            <person name="Klaenhammer T.R."/>
            <person name="Caufield P.W."/>
            <person name="Cui Y."/>
            <person name="Zhang H."/>
            <person name="O'Toole P.W."/>
        </authorList>
    </citation>
    <scope>NUCLEOTIDE SEQUENCE [LARGE SCALE GENOMIC DNA]</scope>
    <source>
        <strain evidence="5 6">DSM 19910</strain>
    </source>
</reference>
<feature type="domain" description="TRNA-binding" evidence="4">
    <location>
        <begin position="91"/>
        <end position="203"/>
    </location>
</feature>
<evidence type="ECO:0000313" key="5">
    <source>
        <dbReference type="EMBL" id="KRL03191.1"/>
    </source>
</evidence>
<dbReference type="Pfam" id="PF14794">
    <property type="entry name" value="DUF4479"/>
    <property type="match status" value="1"/>
</dbReference>
<dbReference type="InterPro" id="IPR002547">
    <property type="entry name" value="tRNA-bd_dom"/>
</dbReference>
<dbReference type="CDD" id="cd02796">
    <property type="entry name" value="tRNA_bind_bactPheRS"/>
    <property type="match status" value="1"/>
</dbReference>
<dbReference type="PROSITE" id="PS50886">
    <property type="entry name" value="TRBD"/>
    <property type="match status" value="1"/>
</dbReference>
<protein>
    <submittedName>
        <fullName evidence="5">tRNA-binding domain-containing protein</fullName>
    </submittedName>
</protein>
<keyword evidence="2 3" id="KW-0694">RNA-binding</keyword>
<dbReference type="SUPFAM" id="SSF50249">
    <property type="entry name" value="Nucleic acid-binding proteins"/>
    <property type="match status" value="1"/>
</dbReference>
<dbReference type="PATRIC" id="fig|1423731.3.peg.198"/>
<dbReference type="OrthoDB" id="9805455at2"/>
<evidence type="ECO:0000256" key="2">
    <source>
        <dbReference type="ARBA" id="ARBA00022884"/>
    </source>
</evidence>
<dbReference type="InterPro" id="IPR027855">
    <property type="entry name" value="DUF4479"/>
</dbReference>
<accession>A0A0R1M503</accession>
<proteinExistence type="predicted"/>
<dbReference type="NCBIfam" id="NF045760">
    <property type="entry name" value="YtpR"/>
    <property type="match status" value="1"/>
</dbReference>
<evidence type="ECO:0000259" key="4">
    <source>
        <dbReference type="PROSITE" id="PS50886"/>
    </source>
</evidence>
<dbReference type="InterPro" id="IPR012340">
    <property type="entry name" value="NA-bd_OB-fold"/>
</dbReference>
<name>A0A0R1M503_9LACO</name>